<keyword evidence="6" id="KW-1185">Reference proteome</keyword>
<dbReference type="InterPro" id="IPR050280">
    <property type="entry name" value="OMP_Chaperone_SurA"/>
</dbReference>
<keyword evidence="2" id="KW-0697">Rotamase</keyword>
<dbReference type="EMBL" id="NSKE01000006">
    <property type="protein sequence ID" value="PAU93791.1"/>
    <property type="molecule type" value="Genomic_DNA"/>
</dbReference>
<feature type="domain" description="PpiC" evidence="4">
    <location>
        <begin position="287"/>
        <end position="348"/>
    </location>
</feature>
<dbReference type="PROSITE" id="PS50198">
    <property type="entry name" value="PPIC_PPIASE_2"/>
    <property type="match status" value="2"/>
</dbReference>
<keyword evidence="2" id="KW-0413">Isomerase</keyword>
<dbReference type="PANTHER" id="PTHR47637:SF1">
    <property type="entry name" value="CHAPERONE SURA"/>
    <property type="match status" value="1"/>
</dbReference>
<dbReference type="SUPFAM" id="SSF109998">
    <property type="entry name" value="Triger factor/SurA peptide-binding domain-like"/>
    <property type="match status" value="1"/>
</dbReference>
<feature type="domain" description="PpiC" evidence="4">
    <location>
        <begin position="184"/>
        <end position="284"/>
    </location>
</feature>
<evidence type="ECO:0000313" key="5">
    <source>
        <dbReference type="EMBL" id="PAU93791.1"/>
    </source>
</evidence>
<gene>
    <name evidence="5" type="ORF">CK503_08945</name>
</gene>
<evidence type="ECO:0000259" key="4">
    <source>
        <dbReference type="PROSITE" id="PS50198"/>
    </source>
</evidence>
<comment type="caution">
    <text evidence="5">The sequence shown here is derived from an EMBL/GenBank/DDBJ whole genome shotgun (WGS) entry which is preliminary data.</text>
</comment>
<name>A0A2A2G848_9BACT</name>
<dbReference type="Proteomes" id="UP000218831">
    <property type="component" value="Unassembled WGS sequence"/>
</dbReference>
<dbReference type="RefSeq" id="WP_095606467.1">
    <property type="nucleotide sequence ID" value="NZ_NSKE01000006.1"/>
</dbReference>
<dbReference type="InterPro" id="IPR027304">
    <property type="entry name" value="Trigger_fact/SurA_dom_sf"/>
</dbReference>
<evidence type="ECO:0000256" key="2">
    <source>
        <dbReference type="PROSITE-ProRule" id="PRU00278"/>
    </source>
</evidence>
<accession>A0A2A2G848</accession>
<dbReference type="GO" id="GO:0003755">
    <property type="term" value="F:peptidyl-prolyl cis-trans isomerase activity"/>
    <property type="evidence" value="ECO:0007669"/>
    <property type="project" value="UniProtKB-KW"/>
</dbReference>
<dbReference type="InterPro" id="IPR000297">
    <property type="entry name" value="PPIase_PpiC"/>
</dbReference>
<reference evidence="5 6" key="1">
    <citation type="submission" date="2017-08" db="EMBL/GenBank/DDBJ databases">
        <title>Aliifodinibius alkalisoli sp. nov., isolated from saline alkaline soil.</title>
        <authorList>
            <person name="Liu D."/>
            <person name="Zhang G."/>
        </authorList>
    </citation>
    <scope>NUCLEOTIDE SEQUENCE [LARGE SCALE GENOMIC DNA]</scope>
    <source>
        <strain evidence="5 6">WN023</strain>
    </source>
</reference>
<dbReference type="AlphaFoldDB" id="A0A2A2G848"/>
<dbReference type="SUPFAM" id="SSF54534">
    <property type="entry name" value="FKBP-like"/>
    <property type="match status" value="2"/>
</dbReference>
<dbReference type="Gene3D" id="3.10.50.40">
    <property type="match status" value="2"/>
</dbReference>
<dbReference type="PANTHER" id="PTHR47637">
    <property type="entry name" value="CHAPERONE SURA"/>
    <property type="match status" value="1"/>
</dbReference>
<sequence length="462" mass="53165">MNKAYILLFFVVSLILTPLLSQAQNQPSDKKLDQIVAVVNDHIILKSDVDQEVQQYMMQLQQQRNQQISFSKEIWYTVLENIIDRHVMLDQSKRDSITVSDDRVDQQINQQINSYVEQVGSEQALEEEMGQSIVQIRADLRDNYREQMIVQQFQQQKRGNVSITRPEVEEYFNKIPQDSLPMIPERVAVSQIVSVPPPLKNARSEARKLAKQLRDSVLNHGKTIEEMARKYSDGPSASSDGKLPMMSMDDFVAEYSAAASALEPGDISQVVETSFGFHVIRLNKRQGDQIDTNHILIEVDDKSYDDEAAKEELKQIRDSVLTDENITFAKMARRHSDDPNTAPQGGRVLNPQTGERLIALEQLDPALYRIVLLLDEVGDISEPKSFTMGEENNSQRAFRIVRLDRQIEEHRANLKQDYTRIKQAALQEKQAKHMSKLLSNLRKKMYVEYKITIPERYKNTNF</sequence>
<evidence type="ECO:0000313" key="6">
    <source>
        <dbReference type="Proteomes" id="UP000218831"/>
    </source>
</evidence>
<dbReference type="Pfam" id="PF00639">
    <property type="entry name" value="Rotamase"/>
    <property type="match status" value="2"/>
</dbReference>
<organism evidence="5 6">
    <name type="scientific">Fodinibius salipaludis</name>
    <dbReference type="NCBI Taxonomy" id="2032627"/>
    <lineage>
        <taxon>Bacteria</taxon>
        <taxon>Pseudomonadati</taxon>
        <taxon>Balneolota</taxon>
        <taxon>Balneolia</taxon>
        <taxon>Balneolales</taxon>
        <taxon>Balneolaceae</taxon>
        <taxon>Fodinibius</taxon>
    </lineage>
</organism>
<feature type="signal peptide" evidence="3">
    <location>
        <begin position="1"/>
        <end position="23"/>
    </location>
</feature>
<protein>
    <recommendedName>
        <fullName evidence="4">PpiC domain-containing protein</fullName>
    </recommendedName>
</protein>
<dbReference type="InterPro" id="IPR046357">
    <property type="entry name" value="PPIase_dom_sf"/>
</dbReference>
<dbReference type="OrthoDB" id="14196at2"/>
<keyword evidence="1 3" id="KW-0732">Signal</keyword>
<dbReference type="Pfam" id="PF13624">
    <property type="entry name" value="SurA_N_3"/>
    <property type="match status" value="1"/>
</dbReference>
<feature type="chain" id="PRO_5012584397" description="PpiC domain-containing protein" evidence="3">
    <location>
        <begin position="24"/>
        <end position="462"/>
    </location>
</feature>
<dbReference type="Gene3D" id="1.10.4030.10">
    <property type="entry name" value="Porin chaperone SurA, peptide-binding domain"/>
    <property type="match status" value="1"/>
</dbReference>
<proteinExistence type="predicted"/>
<evidence type="ECO:0000256" key="1">
    <source>
        <dbReference type="ARBA" id="ARBA00022729"/>
    </source>
</evidence>
<evidence type="ECO:0000256" key="3">
    <source>
        <dbReference type="SAM" id="SignalP"/>
    </source>
</evidence>